<dbReference type="Gene3D" id="3.40.50.300">
    <property type="entry name" value="P-loop containing nucleotide triphosphate hydrolases"/>
    <property type="match status" value="1"/>
</dbReference>
<dbReference type="SUPFAM" id="SSF52540">
    <property type="entry name" value="P-loop containing nucleoside triphosphate hydrolases"/>
    <property type="match status" value="1"/>
</dbReference>
<evidence type="ECO:0000256" key="2">
    <source>
        <dbReference type="ARBA" id="ARBA00006683"/>
    </source>
</evidence>
<evidence type="ECO:0000256" key="6">
    <source>
        <dbReference type="ARBA" id="ARBA00022840"/>
    </source>
</evidence>
<evidence type="ECO:0000313" key="14">
    <source>
        <dbReference type="Proteomes" id="UP000620559"/>
    </source>
</evidence>
<dbReference type="Pfam" id="PF02706">
    <property type="entry name" value="Wzz"/>
    <property type="match status" value="1"/>
</dbReference>
<dbReference type="AlphaFoldDB" id="A0A8J7F458"/>
<keyword evidence="9" id="KW-0175">Coiled coil</keyword>
<dbReference type="EMBL" id="JADEWL010000025">
    <property type="protein sequence ID" value="MBE9213080.1"/>
    <property type="molecule type" value="Genomic_DNA"/>
</dbReference>
<keyword evidence="3" id="KW-1003">Cell membrane</keyword>
<dbReference type="GO" id="GO:0004713">
    <property type="term" value="F:protein tyrosine kinase activity"/>
    <property type="evidence" value="ECO:0007669"/>
    <property type="project" value="TreeGrafter"/>
</dbReference>
<dbReference type="Pfam" id="PF01656">
    <property type="entry name" value="CbiA"/>
    <property type="match status" value="1"/>
</dbReference>
<keyword evidence="8 10" id="KW-0472">Membrane</keyword>
<dbReference type="NCBIfam" id="TIGR01007">
    <property type="entry name" value="eps_fam"/>
    <property type="match status" value="1"/>
</dbReference>
<feature type="transmembrane region" description="Helical" evidence="10">
    <location>
        <begin position="450"/>
        <end position="470"/>
    </location>
</feature>
<dbReference type="GO" id="GO:0005524">
    <property type="term" value="F:ATP binding"/>
    <property type="evidence" value="ECO:0007669"/>
    <property type="project" value="UniProtKB-KW"/>
</dbReference>
<proteinExistence type="inferred from homology"/>
<evidence type="ECO:0000256" key="9">
    <source>
        <dbReference type="SAM" id="Coils"/>
    </source>
</evidence>
<dbReference type="PANTHER" id="PTHR32309:SF13">
    <property type="entry name" value="FERRIC ENTEROBACTIN TRANSPORT PROTEIN FEPE"/>
    <property type="match status" value="1"/>
</dbReference>
<comment type="subcellular location">
    <subcellularLocation>
        <location evidence="1">Cell membrane</location>
        <topology evidence="1">Multi-pass membrane protein</topology>
    </subcellularLocation>
</comment>
<evidence type="ECO:0000256" key="1">
    <source>
        <dbReference type="ARBA" id="ARBA00004651"/>
    </source>
</evidence>
<dbReference type="InterPro" id="IPR005702">
    <property type="entry name" value="Wzc-like_C"/>
</dbReference>
<feature type="transmembrane region" description="Helical" evidence="10">
    <location>
        <begin position="24"/>
        <end position="44"/>
    </location>
</feature>
<accession>A0A8J7F458</accession>
<keyword evidence="6" id="KW-0067">ATP-binding</keyword>
<evidence type="ECO:0000256" key="7">
    <source>
        <dbReference type="ARBA" id="ARBA00022989"/>
    </source>
</evidence>
<evidence type="ECO:0000256" key="8">
    <source>
        <dbReference type="ARBA" id="ARBA00023136"/>
    </source>
</evidence>
<keyword evidence="5" id="KW-0547">Nucleotide-binding</keyword>
<name>A0A8J7F458_9CYAN</name>
<comment type="similarity">
    <text evidence="2">Belongs to the CpsC/CapA family.</text>
</comment>
<evidence type="ECO:0000256" key="4">
    <source>
        <dbReference type="ARBA" id="ARBA00022692"/>
    </source>
</evidence>
<keyword evidence="4 10" id="KW-0812">Transmembrane</keyword>
<dbReference type="Proteomes" id="UP000620559">
    <property type="component" value="Unassembled WGS sequence"/>
</dbReference>
<feature type="domain" description="Polysaccharide chain length determinant N-terminal" evidence="12">
    <location>
        <begin position="10"/>
        <end position="104"/>
    </location>
</feature>
<dbReference type="PANTHER" id="PTHR32309">
    <property type="entry name" value="TYROSINE-PROTEIN KINASE"/>
    <property type="match status" value="1"/>
</dbReference>
<comment type="caution">
    <text evidence="13">The sequence shown here is derived from an EMBL/GenBank/DDBJ whole genome shotgun (WGS) entry which is preliminary data.</text>
</comment>
<evidence type="ECO:0000256" key="5">
    <source>
        <dbReference type="ARBA" id="ARBA00022741"/>
    </source>
</evidence>
<sequence length="738" mass="82847">MVIDRPQEAVSIRQLSIILYRRRWLILGVAGMVISVATLISVVVKPTRESSMQILVSSNIYQGVNNPHNQNSLNNDFTDSNIKVVDYTAQLQLMRSKKLIERAVKLLRPTYPNITVEDIKGQKGQKGPLTVTQIQAGTGVNKVPSEVFEVSFKDKNPVKAQKVLEALQIVYQDFNREQQQERLSKGLAFVNERLPKIKQQVIESETNLENFRQKYNILDPQIQSTILLESLAGIKKDLDTTTAQLQDVEARYRNLEEKLAASPQNALISSRLSQSTRYQSLLDEIQKTELALAEERQRFTDNSPTVQKLLEQRQSQMALLRQETERSLGDKANLTNNTAQPLLTKGQLAGVDLKLVEDLVRLQTEALGLRANQQSLMQSESQIRLELNRYPNLIAEYSRLLPEVETNRKTLEELMNARQSLALKIAQGGFDWQILEQPELGIKTGRSRMLILFTGAVIGPILGIALALILELLSDTIYSPQELTRFTNLRLLGKIPKLLPPRETKKLFGLPIGKLRSQHSLQKQKLYPSFSEAIAYLPSHETLDMAYQNIQILKYPLHCQSLMITSAKSGEGKSISTLGLAVSAARMHQRVLVIDANLRNPSLHTMMELSNDWGLSLLLLEETNTPISDYVQPVHPAIDVLTAGPIPDDTVKLLSSRRMKELLDIFTQNYDLVLIDASSILETVDARILASLCNGIIMVARMGKIKQSELIQATQILHNLNLVGIIANVATKSPKLYV</sequence>
<organism evidence="13 14">
    <name type="scientific">Plectonema cf. radiosum LEGE 06105</name>
    <dbReference type="NCBI Taxonomy" id="945769"/>
    <lineage>
        <taxon>Bacteria</taxon>
        <taxon>Bacillati</taxon>
        <taxon>Cyanobacteriota</taxon>
        <taxon>Cyanophyceae</taxon>
        <taxon>Oscillatoriophycideae</taxon>
        <taxon>Oscillatoriales</taxon>
        <taxon>Microcoleaceae</taxon>
        <taxon>Plectonema</taxon>
    </lineage>
</organism>
<reference evidence="13" key="1">
    <citation type="submission" date="2020-10" db="EMBL/GenBank/DDBJ databases">
        <authorList>
            <person name="Castelo-Branco R."/>
            <person name="Eusebio N."/>
            <person name="Adriana R."/>
            <person name="Vieira A."/>
            <person name="Brugerolle De Fraissinette N."/>
            <person name="Rezende De Castro R."/>
            <person name="Schneider M.P."/>
            <person name="Vasconcelos V."/>
            <person name="Leao P.N."/>
        </authorList>
    </citation>
    <scope>NUCLEOTIDE SEQUENCE</scope>
    <source>
        <strain evidence="13">LEGE 06105</strain>
    </source>
</reference>
<dbReference type="InterPro" id="IPR027417">
    <property type="entry name" value="P-loop_NTPase"/>
</dbReference>
<feature type="coiled-coil region" evidence="9">
    <location>
        <begin position="231"/>
        <end position="298"/>
    </location>
</feature>
<evidence type="ECO:0000259" key="11">
    <source>
        <dbReference type="Pfam" id="PF01656"/>
    </source>
</evidence>
<protein>
    <submittedName>
        <fullName evidence="13">Polysaccharide biosynthesis tyrosine autokinase</fullName>
    </submittedName>
</protein>
<evidence type="ECO:0000313" key="13">
    <source>
        <dbReference type="EMBL" id="MBE9213080.1"/>
    </source>
</evidence>
<evidence type="ECO:0000259" key="12">
    <source>
        <dbReference type="Pfam" id="PF02706"/>
    </source>
</evidence>
<dbReference type="InterPro" id="IPR002586">
    <property type="entry name" value="CobQ/CobB/MinD/ParA_Nub-bd_dom"/>
</dbReference>
<evidence type="ECO:0000256" key="10">
    <source>
        <dbReference type="SAM" id="Phobius"/>
    </source>
</evidence>
<dbReference type="GO" id="GO:0005886">
    <property type="term" value="C:plasma membrane"/>
    <property type="evidence" value="ECO:0007669"/>
    <property type="project" value="UniProtKB-SubCell"/>
</dbReference>
<keyword evidence="14" id="KW-1185">Reference proteome</keyword>
<dbReference type="InterPro" id="IPR050445">
    <property type="entry name" value="Bact_polysacc_biosynth/exp"/>
</dbReference>
<evidence type="ECO:0000256" key="3">
    <source>
        <dbReference type="ARBA" id="ARBA00022475"/>
    </source>
</evidence>
<dbReference type="InterPro" id="IPR003856">
    <property type="entry name" value="LPS_length_determ_N"/>
</dbReference>
<gene>
    <name evidence="13" type="ORF">IQ247_10405</name>
</gene>
<feature type="domain" description="CobQ/CobB/MinD/ParA nucleotide binding" evidence="11">
    <location>
        <begin position="562"/>
        <end position="728"/>
    </location>
</feature>
<dbReference type="CDD" id="cd05387">
    <property type="entry name" value="BY-kinase"/>
    <property type="match status" value="1"/>
</dbReference>
<keyword evidence="7 10" id="KW-1133">Transmembrane helix</keyword>